<protein>
    <recommendedName>
        <fullName evidence="2">NodB homology domain-containing protein</fullName>
    </recommendedName>
</protein>
<dbReference type="PROSITE" id="PS51677">
    <property type="entry name" value="NODB"/>
    <property type="match status" value="1"/>
</dbReference>
<feature type="compositionally biased region" description="Basic and acidic residues" evidence="1">
    <location>
        <begin position="44"/>
        <end position="68"/>
    </location>
</feature>
<organism evidence="3">
    <name type="scientific">Chromera velia CCMP2878</name>
    <dbReference type="NCBI Taxonomy" id="1169474"/>
    <lineage>
        <taxon>Eukaryota</taxon>
        <taxon>Sar</taxon>
        <taxon>Alveolata</taxon>
        <taxon>Colpodellida</taxon>
        <taxon>Chromeraceae</taxon>
        <taxon>Chromera</taxon>
    </lineage>
</organism>
<dbReference type="VEuPathDB" id="CryptoDB:Cvel_27923"/>
<dbReference type="PhylomeDB" id="A0A0G4HIT9"/>
<reference evidence="3" key="1">
    <citation type="submission" date="2014-11" db="EMBL/GenBank/DDBJ databases">
        <authorList>
            <person name="Otto D Thomas"/>
            <person name="Naeem Raeece"/>
        </authorList>
    </citation>
    <scope>NUCLEOTIDE SEQUENCE</scope>
</reference>
<dbReference type="AlphaFoldDB" id="A0A0G4HIT9"/>
<dbReference type="InterPro" id="IPR002509">
    <property type="entry name" value="NODB_dom"/>
</dbReference>
<sequence>MSGGILTLPKPPGEGRVKERGRGSEETRGDGPEVDLTAPLYCPEGRKENQGREKEGEDCTHPVQERWDQYLPAEQTSQAQEEENHGSAEAKRSSEKKSAGQEQPSQDQSQDYPGRPSSPLSPNQQIRRKRNWNLLHLFGSRWAFRLLSLSPSSTFGQCRFFFKTKKPVVCLTIDDGPGFDDGVSFELLDLLKESGVKGTTFFLISSQIAGREHVVKRLLDDGHEIGNHLVKDAPADTLSEAEFESELLAAEGDIAAVDPSFASAPLSASCPPVLSSVEAEREEGERNEDQGGEKRTQRKMKWFRPPSAATSKPMMSVLKKHGYTPVLGDVHPIDGWIDTDRGFLSSFVLRHSKPGSILILHWPSRHFRRHCLDILKDVLPSLTSKFDVLSLSQLHEEKEAENEEKEKQKAGTSCFEKK</sequence>
<gene>
    <name evidence="3" type="ORF">Cvel_27923</name>
</gene>
<feature type="region of interest" description="Disordered" evidence="1">
    <location>
        <begin position="397"/>
        <end position="418"/>
    </location>
</feature>
<feature type="domain" description="NodB homology" evidence="2">
    <location>
        <begin position="167"/>
        <end position="418"/>
    </location>
</feature>
<dbReference type="PANTHER" id="PTHR10587">
    <property type="entry name" value="GLYCOSYL TRANSFERASE-RELATED"/>
    <property type="match status" value="1"/>
</dbReference>
<evidence type="ECO:0000259" key="2">
    <source>
        <dbReference type="PROSITE" id="PS51677"/>
    </source>
</evidence>
<feature type="compositionally biased region" description="Basic and acidic residues" evidence="1">
    <location>
        <begin position="283"/>
        <end position="295"/>
    </location>
</feature>
<dbReference type="EMBL" id="CDMZ01002795">
    <property type="protein sequence ID" value="CEM43930.1"/>
    <property type="molecule type" value="Genomic_DNA"/>
</dbReference>
<feature type="compositionally biased region" description="Basic and acidic residues" evidence="1">
    <location>
        <begin position="13"/>
        <end position="31"/>
    </location>
</feature>
<dbReference type="PANTHER" id="PTHR10587:SF137">
    <property type="entry name" value="4-DEOXY-4-FORMAMIDO-L-ARABINOSE-PHOSPHOUNDECAPRENOL DEFORMYLASE ARND-RELATED"/>
    <property type="match status" value="1"/>
</dbReference>
<name>A0A0G4HIT9_9ALVE</name>
<dbReference type="Pfam" id="PF01522">
    <property type="entry name" value="Polysacc_deac_1"/>
    <property type="match status" value="1"/>
</dbReference>
<feature type="region of interest" description="Disordered" evidence="1">
    <location>
        <begin position="273"/>
        <end position="299"/>
    </location>
</feature>
<feature type="compositionally biased region" description="Polar residues" evidence="1">
    <location>
        <begin position="100"/>
        <end position="111"/>
    </location>
</feature>
<dbReference type="GO" id="GO:0005975">
    <property type="term" value="P:carbohydrate metabolic process"/>
    <property type="evidence" value="ECO:0007669"/>
    <property type="project" value="InterPro"/>
</dbReference>
<feature type="compositionally biased region" description="Basic and acidic residues" evidence="1">
    <location>
        <begin position="82"/>
        <end position="99"/>
    </location>
</feature>
<evidence type="ECO:0000256" key="1">
    <source>
        <dbReference type="SAM" id="MobiDB-lite"/>
    </source>
</evidence>
<dbReference type="GO" id="GO:0004099">
    <property type="term" value="F:chitin deacetylase activity"/>
    <property type="evidence" value="ECO:0007669"/>
    <property type="project" value="UniProtKB-ARBA"/>
</dbReference>
<dbReference type="Gene3D" id="3.20.20.370">
    <property type="entry name" value="Glycoside hydrolase/deacetylase"/>
    <property type="match status" value="1"/>
</dbReference>
<dbReference type="SUPFAM" id="SSF88713">
    <property type="entry name" value="Glycoside hydrolase/deacetylase"/>
    <property type="match status" value="1"/>
</dbReference>
<accession>A0A0G4HIT9</accession>
<dbReference type="InterPro" id="IPR011330">
    <property type="entry name" value="Glyco_hydro/deAcase_b/a-brl"/>
</dbReference>
<proteinExistence type="predicted"/>
<feature type="region of interest" description="Disordered" evidence="1">
    <location>
        <begin position="1"/>
        <end position="126"/>
    </location>
</feature>
<evidence type="ECO:0000313" key="3">
    <source>
        <dbReference type="EMBL" id="CEM43930.1"/>
    </source>
</evidence>
<dbReference type="InterPro" id="IPR050248">
    <property type="entry name" value="Polysacc_deacetylase_ArnD"/>
</dbReference>